<keyword evidence="4" id="KW-1185">Reference proteome</keyword>
<dbReference type="Pfam" id="PF09339">
    <property type="entry name" value="HTH_IclR"/>
    <property type="match status" value="1"/>
</dbReference>
<keyword evidence="1" id="KW-0812">Transmembrane</keyword>
<dbReference type="RefSeq" id="WP_185448750.1">
    <property type="nucleotide sequence ID" value="NZ_CP043661.1"/>
</dbReference>
<dbReference type="InterPro" id="IPR005471">
    <property type="entry name" value="Tscrpt_reg_IclR_N"/>
</dbReference>
<keyword evidence="1" id="KW-1133">Transmembrane helix</keyword>
<evidence type="ECO:0000259" key="2">
    <source>
        <dbReference type="Pfam" id="PF09339"/>
    </source>
</evidence>
<reference evidence="4" key="1">
    <citation type="submission" date="2019-09" db="EMBL/GenBank/DDBJ databases">
        <title>Antimicrobial potential of Antarctic Bacteria.</title>
        <authorList>
            <person name="Benaud N."/>
            <person name="Edwards R.J."/>
            <person name="Ferrari B.C."/>
        </authorList>
    </citation>
    <scope>NUCLEOTIDE SEQUENCE [LARGE SCALE GENOMIC DNA]</scope>
    <source>
        <strain evidence="4">SPB151</strain>
    </source>
</reference>
<feature type="transmembrane region" description="Helical" evidence="1">
    <location>
        <begin position="285"/>
        <end position="303"/>
    </location>
</feature>
<evidence type="ECO:0000313" key="3">
    <source>
        <dbReference type="EMBL" id="QNE19470.1"/>
    </source>
</evidence>
<name>A0A7G6WZQ5_9ACTN</name>
<keyword evidence="1" id="KW-0472">Membrane</keyword>
<dbReference type="GO" id="GO:0006355">
    <property type="term" value="P:regulation of DNA-templated transcription"/>
    <property type="evidence" value="ECO:0007669"/>
    <property type="project" value="InterPro"/>
</dbReference>
<dbReference type="InterPro" id="IPR036390">
    <property type="entry name" value="WH_DNA-bd_sf"/>
</dbReference>
<accession>A0A7G6WZQ5</accession>
<dbReference type="SUPFAM" id="SSF46785">
    <property type="entry name" value="Winged helix' DNA-binding domain"/>
    <property type="match status" value="2"/>
</dbReference>
<dbReference type="InterPro" id="IPR036388">
    <property type="entry name" value="WH-like_DNA-bd_sf"/>
</dbReference>
<gene>
    <name evidence="3" type="ORF">F1D05_18065</name>
</gene>
<feature type="domain" description="HTH iclR-type" evidence="2">
    <location>
        <begin position="84"/>
        <end position="123"/>
    </location>
</feature>
<proteinExistence type="predicted"/>
<dbReference type="GO" id="GO:0003677">
    <property type="term" value="F:DNA binding"/>
    <property type="evidence" value="ECO:0007669"/>
    <property type="project" value="InterPro"/>
</dbReference>
<protein>
    <submittedName>
        <fullName evidence="3">Transcriptional regulator</fullName>
    </submittedName>
</protein>
<dbReference type="Proteomes" id="UP000515563">
    <property type="component" value="Chromosome"/>
</dbReference>
<dbReference type="CDD" id="cd00090">
    <property type="entry name" value="HTH_ARSR"/>
    <property type="match status" value="1"/>
</dbReference>
<sequence length="311" mass="33482">MDDGDEAGRVLLALAHGQLARDRVASAARLSEPAAGRQLDALIRKSLVAKVPQTRGRPQYGLTQRGLDELDRVTALTDPAECNLLNALSETTPYSVTELAGATGMSASAVYELLLRLMRGGFVAAYGQDERAEYWLTPNGVGRRAMLRGLLTDGPVTIGRTLNAIAAATHQAGVAATRERMAGQPLSDYDRAVCSAELTEQHKLGLFDAKELAKREGLLRVATLHGQLIAVFDGLRPPPLYGEQLPPPRKIRWSGAAFVVRSLVTLPFVIIGLIVLLTASTSDDYIGGAIFFSFSALWIYLAWRSAAGKED</sequence>
<dbReference type="EMBL" id="CP043661">
    <property type="protein sequence ID" value="QNE19470.1"/>
    <property type="molecule type" value="Genomic_DNA"/>
</dbReference>
<dbReference type="AlphaFoldDB" id="A0A7G6WZQ5"/>
<dbReference type="InterPro" id="IPR011991">
    <property type="entry name" value="ArsR-like_HTH"/>
</dbReference>
<feature type="transmembrane region" description="Helical" evidence="1">
    <location>
        <begin position="258"/>
        <end position="279"/>
    </location>
</feature>
<dbReference type="KEGG" id="kqi:F1D05_18065"/>
<organism evidence="3 4">
    <name type="scientific">Kribbella qitaiheensis</name>
    <dbReference type="NCBI Taxonomy" id="1544730"/>
    <lineage>
        <taxon>Bacteria</taxon>
        <taxon>Bacillati</taxon>
        <taxon>Actinomycetota</taxon>
        <taxon>Actinomycetes</taxon>
        <taxon>Propionibacteriales</taxon>
        <taxon>Kribbellaceae</taxon>
        <taxon>Kribbella</taxon>
    </lineage>
</organism>
<evidence type="ECO:0000313" key="4">
    <source>
        <dbReference type="Proteomes" id="UP000515563"/>
    </source>
</evidence>
<evidence type="ECO:0000256" key="1">
    <source>
        <dbReference type="SAM" id="Phobius"/>
    </source>
</evidence>
<dbReference type="Gene3D" id="1.10.10.10">
    <property type="entry name" value="Winged helix-like DNA-binding domain superfamily/Winged helix DNA-binding domain"/>
    <property type="match status" value="2"/>
</dbReference>
<reference evidence="3 4" key="2">
    <citation type="journal article" date="2020" name="Microbiol. Resour. Announc.">
        <title>Antarctic desert soil bacteria exhibit high novel natural product potential, evaluated through long-read genome sequencing and comparative genomics.</title>
        <authorList>
            <person name="Benaud N."/>
            <person name="Edwards R.J."/>
            <person name="Amos T.G."/>
            <person name="D'Agostino P.M."/>
            <person name="Gutierrez-Chavez C."/>
            <person name="Montgomery K."/>
            <person name="Nicetic I."/>
            <person name="Ferrari B.C."/>
        </authorList>
    </citation>
    <scope>NUCLEOTIDE SEQUENCE [LARGE SCALE GENOMIC DNA]</scope>
    <source>
        <strain evidence="3 4">SPB151</strain>
    </source>
</reference>